<proteinExistence type="inferred from homology"/>
<evidence type="ECO:0000256" key="2">
    <source>
        <dbReference type="ARBA" id="ARBA00035112"/>
    </source>
</evidence>
<reference evidence="4 5" key="1">
    <citation type="journal article" date="2024" name="Commun. Biol.">
        <title>Comparative genomic analysis of thermophilic fungi reveals convergent evolutionary adaptations and gene losses.</title>
        <authorList>
            <person name="Steindorff A.S."/>
            <person name="Aguilar-Pontes M.V."/>
            <person name="Robinson A.J."/>
            <person name="Andreopoulos B."/>
            <person name="LaButti K."/>
            <person name="Kuo A."/>
            <person name="Mondo S."/>
            <person name="Riley R."/>
            <person name="Otillar R."/>
            <person name="Haridas S."/>
            <person name="Lipzen A."/>
            <person name="Grimwood J."/>
            <person name="Schmutz J."/>
            <person name="Clum A."/>
            <person name="Reid I.D."/>
            <person name="Moisan M.C."/>
            <person name="Butler G."/>
            <person name="Nguyen T.T.M."/>
            <person name="Dewar K."/>
            <person name="Conant G."/>
            <person name="Drula E."/>
            <person name="Henrissat B."/>
            <person name="Hansel C."/>
            <person name="Singer S."/>
            <person name="Hutchinson M.I."/>
            <person name="de Vries R.P."/>
            <person name="Natvig D.O."/>
            <person name="Powell A.J."/>
            <person name="Tsang A."/>
            <person name="Grigoriev I.V."/>
        </authorList>
    </citation>
    <scope>NUCLEOTIDE SEQUENCE [LARGE SCALE GENOMIC DNA]</scope>
    <source>
        <strain evidence="4 5">CBS 494.80</strain>
    </source>
</reference>
<keyword evidence="3" id="KW-0812">Transmembrane</keyword>
<sequence length="278" mass="32015">MPLPKVFPHYSSQYYQVEQEAPLEVPSIDTPFLNDHDEKAIIQLRSPTYLSLRSPVWFWAWLSTIVIFSTYALMNSTLFRTSYSYEHGFVNELRPGVSEIELEQVLFVGGLIVNSTGSLLNTDAANPVQYAGPPSREIDIAWGRLLKGQVLTFSGDEAESLKDMTVANAKAEYHVVMDWAHQLHCLNKLRKALYPEYYNPSDVETPVNRVVHLDHCINYLRQSIMCKADMTPIPFRLNNATRSLLPDFENVHTCRNFDKVREWGESRRSEWDVEEIVE</sequence>
<dbReference type="EMBL" id="JAZHXI010000001">
    <property type="protein sequence ID" value="KAL2075217.1"/>
    <property type="molecule type" value="Genomic_DNA"/>
</dbReference>
<dbReference type="InterPro" id="IPR021765">
    <property type="entry name" value="UstYa-like"/>
</dbReference>
<gene>
    <name evidence="4" type="ORF">VTL71DRAFT_159</name>
</gene>
<dbReference type="PANTHER" id="PTHR33365:SF4">
    <property type="entry name" value="CYCLOCHLOROTINE BIOSYNTHESIS PROTEIN O"/>
    <property type="match status" value="1"/>
</dbReference>
<name>A0ABR4CZB9_9HELO</name>
<evidence type="ECO:0000256" key="3">
    <source>
        <dbReference type="SAM" id="Phobius"/>
    </source>
</evidence>
<organism evidence="4 5">
    <name type="scientific">Oculimacula yallundae</name>
    <dbReference type="NCBI Taxonomy" id="86028"/>
    <lineage>
        <taxon>Eukaryota</taxon>
        <taxon>Fungi</taxon>
        <taxon>Dikarya</taxon>
        <taxon>Ascomycota</taxon>
        <taxon>Pezizomycotina</taxon>
        <taxon>Leotiomycetes</taxon>
        <taxon>Helotiales</taxon>
        <taxon>Ploettnerulaceae</taxon>
        <taxon>Oculimacula</taxon>
    </lineage>
</organism>
<comment type="pathway">
    <text evidence="1">Mycotoxin biosynthesis.</text>
</comment>
<accession>A0ABR4CZB9</accession>
<evidence type="ECO:0000313" key="5">
    <source>
        <dbReference type="Proteomes" id="UP001595075"/>
    </source>
</evidence>
<comment type="caution">
    <text evidence="4">The sequence shown here is derived from an EMBL/GenBank/DDBJ whole genome shotgun (WGS) entry which is preliminary data.</text>
</comment>
<feature type="transmembrane region" description="Helical" evidence="3">
    <location>
        <begin position="56"/>
        <end position="74"/>
    </location>
</feature>
<keyword evidence="3" id="KW-1133">Transmembrane helix</keyword>
<comment type="similarity">
    <text evidence="2">Belongs to the ustYa family.</text>
</comment>
<evidence type="ECO:0000256" key="1">
    <source>
        <dbReference type="ARBA" id="ARBA00004685"/>
    </source>
</evidence>
<protein>
    <submittedName>
        <fullName evidence="4">Uncharacterized protein</fullName>
    </submittedName>
</protein>
<dbReference type="PANTHER" id="PTHR33365">
    <property type="entry name" value="YALI0B05434P"/>
    <property type="match status" value="1"/>
</dbReference>
<keyword evidence="5" id="KW-1185">Reference proteome</keyword>
<dbReference type="Proteomes" id="UP001595075">
    <property type="component" value="Unassembled WGS sequence"/>
</dbReference>
<evidence type="ECO:0000313" key="4">
    <source>
        <dbReference type="EMBL" id="KAL2075217.1"/>
    </source>
</evidence>
<dbReference type="Pfam" id="PF11807">
    <property type="entry name" value="UstYa"/>
    <property type="match status" value="1"/>
</dbReference>
<keyword evidence="3" id="KW-0472">Membrane</keyword>